<gene>
    <name evidence="3" type="ORF">LCGC14_2620640</name>
</gene>
<accession>A0A0F9AQR3</accession>
<feature type="coiled-coil region" evidence="1">
    <location>
        <begin position="38"/>
        <end position="65"/>
    </location>
</feature>
<name>A0A0F9AQR3_9ZZZZ</name>
<evidence type="ECO:0000313" key="3">
    <source>
        <dbReference type="EMBL" id="KKL03977.1"/>
    </source>
</evidence>
<organism evidence="3">
    <name type="scientific">marine sediment metagenome</name>
    <dbReference type="NCBI Taxonomy" id="412755"/>
    <lineage>
        <taxon>unclassified sequences</taxon>
        <taxon>metagenomes</taxon>
        <taxon>ecological metagenomes</taxon>
    </lineage>
</organism>
<proteinExistence type="predicted"/>
<evidence type="ECO:0000256" key="2">
    <source>
        <dbReference type="SAM" id="MobiDB-lite"/>
    </source>
</evidence>
<protein>
    <submittedName>
        <fullName evidence="3">Uncharacterized protein</fullName>
    </submittedName>
</protein>
<dbReference type="AlphaFoldDB" id="A0A0F9AQR3"/>
<feature type="region of interest" description="Disordered" evidence="2">
    <location>
        <begin position="1"/>
        <end position="20"/>
    </location>
</feature>
<comment type="caution">
    <text evidence="3">The sequence shown here is derived from an EMBL/GenBank/DDBJ whole genome shotgun (WGS) entry which is preliminary data.</text>
</comment>
<evidence type="ECO:0000256" key="1">
    <source>
        <dbReference type="SAM" id="Coils"/>
    </source>
</evidence>
<sequence length="78" mass="9270">MWGKEPKTFNEIHRNKAHPEKEINENIETLRELQLTIHTNLTKQNSQLDKKIDKLNKKVDVLLDLKILKQKIDKLTNI</sequence>
<reference evidence="3" key="1">
    <citation type="journal article" date="2015" name="Nature">
        <title>Complex archaea that bridge the gap between prokaryotes and eukaryotes.</title>
        <authorList>
            <person name="Spang A."/>
            <person name="Saw J.H."/>
            <person name="Jorgensen S.L."/>
            <person name="Zaremba-Niedzwiedzka K."/>
            <person name="Martijn J."/>
            <person name="Lind A.E."/>
            <person name="van Eijk R."/>
            <person name="Schleper C."/>
            <person name="Guy L."/>
            <person name="Ettema T.J."/>
        </authorList>
    </citation>
    <scope>NUCLEOTIDE SEQUENCE</scope>
</reference>
<dbReference type="EMBL" id="LAZR01044716">
    <property type="protein sequence ID" value="KKL03977.1"/>
    <property type="molecule type" value="Genomic_DNA"/>
</dbReference>
<keyword evidence="1" id="KW-0175">Coiled coil</keyword>